<dbReference type="InterPro" id="IPR041719">
    <property type="entry name" value="Ferritin_prok"/>
</dbReference>
<dbReference type="GO" id="GO:0005829">
    <property type="term" value="C:cytosol"/>
    <property type="evidence" value="ECO:0007669"/>
    <property type="project" value="TreeGrafter"/>
</dbReference>
<evidence type="ECO:0000313" key="10">
    <source>
        <dbReference type="Proteomes" id="UP000192906"/>
    </source>
</evidence>
<keyword evidence="7" id="KW-0963">Cytoplasm</keyword>
<feature type="domain" description="Ferritin-like diiron" evidence="8">
    <location>
        <begin position="1"/>
        <end position="145"/>
    </location>
</feature>
<evidence type="ECO:0000256" key="6">
    <source>
        <dbReference type="PIRSR" id="PIRSR601519-1"/>
    </source>
</evidence>
<dbReference type="SUPFAM" id="SSF47240">
    <property type="entry name" value="Ferritin-like"/>
    <property type="match status" value="1"/>
</dbReference>
<dbReference type="EC" id="1.16.3.2" evidence="7"/>
<dbReference type="Gene3D" id="1.20.1260.10">
    <property type="match status" value="1"/>
</dbReference>
<keyword evidence="10" id="KW-1185">Reference proteome</keyword>
<evidence type="ECO:0000313" key="9">
    <source>
        <dbReference type="EMBL" id="SMF26178.1"/>
    </source>
</evidence>
<protein>
    <recommendedName>
        <fullName evidence="7">Ferritin</fullName>
        <ecNumber evidence="7">1.16.3.2</ecNumber>
    </recommendedName>
</protein>
<sequence length="169" mass="19257">MSNKVLEKALNEHLNAEFYSAYLYLSMSAYFSDLGLSGFANWMRVQTQEEQFHATKFYDYIIQRGGKVILTAIEGPETEWKSPLDAIQAVLEHEQKVTSLINNLINLAIEEKDHATNIFLQWFITEQVEEEDNVNAVLNKLRLTGGDGNGMFSLDKELSMRVYTPPTTA</sequence>
<comment type="similarity">
    <text evidence="1 7">Belongs to the ferritin family. Prokaryotic subfamily.</text>
</comment>
<evidence type="ECO:0000256" key="2">
    <source>
        <dbReference type="ARBA" id="ARBA00022434"/>
    </source>
</evidence>
<feature type="binding site" evidence="6">
    <location>
        <position position="94"/>
    </location>
    <ligand>
        <name>Fe cation</name>
        <dbReference type="ChEBI" id="CHEBI:24875"/>
        <label>1</label>
    </ligand>
</feature>
<dbReference type="GO" id="GO:0008199">
    <property type="term" value="F:ferric iron binding"/>
    <property type="evidence" value="ECO:0007669"/>
    <property type="project" value="InterPro"/>
</dbReference>
<comment type="function">
    <text evidence="7">Iron-storage protein.</text>
</comment>
<dbReference type="FunFam" id="1.20.1260.10:FF:000001">
    <property type="entry name" value="Non-heme ferritin"/>
    <property type="match status" value="1"/>
</dbReference>
<dbReference type="AlphaFoldDB" id="A0A1X7E317"/>
<dbReference type="PROSITE" id="PS50905">
    <property type="entry name" value="FERRITIN_LIKE"/>
    <property type="match status" value="1"/>
</dbReference>
<name>A0A1X7E317_9BACT</name>
<dbReference type="InterPro" id="IPR008331">
    <property type="entry name" value="Ferritin_DPS_dom"/>
</dbReference>
<accession>A0A1X7E317</accession>
<gene>
    <name evidence="9" type="ORF">SAMN06295933_2539</name>
</gene>
<dbReference type="Pfam" id="PF00210">
    <property type="entry name" value="Ferritin"/>
    <property type="match status" value="1"/>
</dbReference>
<dbReference type="EMBL" id="FWZU01000004">
    <property type="protein sequence ID" value="SMF26178.1"/>
    <property type="molecule type" value="Genomic_DNA"/>
</dbReference>
<keyword evidence="2 7" id="KW-0409">Iron storage</keyword>
<dbReference type="STRING" id="1519643.SAMN06295933_2539"/>
<dbReference type="GO" id="GO:0008198">
    <property type="term" value="F:ferrous iron binding"/>
    <property type="evidence" value="ECO:0007669"/>
    <property type="project" value="TreeGrafter"/>
</dbReference>
<dbReference type="InterPro" id="IPR012347">
    <property type="entry name" value="Ferritin-like"/>
</dbReference>
<dbReference type="CDD" id="cd01055">
    <property type="entry name" value="Nonheme_Ferritin"/>
    <property type="match status" value="1"/>
</dbReference>
<dbReference type="InterPro" id="IPR009078">
    <property type="entry name" value="Ferritin-like_SF"/>
</dbReference>
<dbReference type="GO" id="GO:0004322">
    <property type="term" value="F:ferroxidase activity"/>
    <property type="evidence" value="ECO:0007669"/>
    <property type="project" value="TreeGrafter"/>
</dbReference>
<organism evidence="9 10">
    <name type="scientific">Desulfovibrio gilichinskyi</name>
    <dbReference type="NCBI Taxonomy" id="1519643"/>
    <lineage>
        <taxon>Bacteria</taxon>
        <taxon>Pseudomonadati</taxon>
        <taxon>Thermodesulfobacteriota</taxon>
        <taxon>Desulfovibrionia</taxon>
        <taxon>Desulfovibrionales</taxon>
        <taxon>Desulfovibrionaceae</taxon>
        <taxon>Desulfovibrio</taxon>
    </lineage>
</organism>
<dbReference type="GO" id="GO:0006826">
    <property type="term" value="P:iron ion transport"/>
    <property type="evidence" value="ECO:0007669"/>
    <property type="project" value="InterPro"/>
</dbReference>
<evidence type="ECO:0000256" key="3">
    <source>
        <dbReference type="ARBA" id="ARBA00022723"/>
    </source>
</evidence>
<keyword evidence="3 6" id="KW-0479">Metal-binding</keyword>
<dbReference type="PANTHER" id="PTHR11431">
    <property type="entry name" value="FERRITIN"/>
    <property type="match status" value="1"/>
</dbReference>
<keyword evidence="4" id="KW-0560">Oxidoreductase</keyword>
<evidence type="ECO:0000256" key="4">
    <source>
        <dbReference type="ARBA" id="ARBA00023002"/>
    </source>
</evidence>
<dbReference type="OrthoDB" id="9801481at2"/>
<dbReference type="GO" id="GO:0006879">
    <property type="term" value="P:intracellular iron ion homeostasis"/>
    <property type="evidence" value="ECO:0007669"/>
    <property type="project" value="UniProtKB-KW"/>
</dbReference>
<feature type="binding site" evidence="6">
    <location>
        <position position="53"/>
    </location>
    <ligand>
        <name>Fe cation</name>
        <dbReference type="ChEBI" id="CHEBI:24875"/>
        <label>1</label>
    </ligand>
</feature>
<feature type="binding site" evidence="6">
    <location>
        <position position="17"/>
    </location>
    <ligand>
        <name>Fe cation</name>
        <dbReference type="ChEBI" id="CHEBI:24875"/>
        <label>1</label>
    </ligand>
</feature>
<feature type="binding site" evidence="6">
    <location>
        <position position="127"/>
    </location>
    <ligand>
        <name>Fe cation</name>
        <dbReference type="ChEBI" id="CHEBI:24875"/>
        <label>1</label>
    </ligand>
</feature>
<dbReference type="InterPro" id="IPR009040">
    <property type="entry name" value="Ferritin-like_diiron"/>
</dbReference>
<feature type="binding site" evidence="6">
    <location>
        <position position="50"/>
    </location>
    <ligand>
        <name>Fe cation</name>
        <dbReference type="ChEBI" id="CHEBI:24875"/>
        <label>1</label>
    </ligand>
</feature>
<comment type="catalytic activity">
    <reaction evidence="7">
        <text>4 Fe(2+) + O2 + 6 H2O = 4 iron(III) oxide-hydroxide + 12 H(+)</text>
        <dbReference type="Rhea" id="RHEA:11972"/>
        <dbReference type="ChEBI" id="CHEBI:15377"/>
        <dbReference type="ChEBI" id="CHEBI:15378"/>
        <dbReference type="ChEBI" id="CHEBI:15379"/>
        <dbReference type="ChEBI" id="CHEBI:29033"/>
        <dbReference type="ChEBI" id="CHEBI:78619"/>
        <dbReference type="EC" id="1.16.3.2"/>
    </reaction>
</comment>
<evidence type="ECO:0000256" key="7">
    <source>
        <dbReference type="RuleBase" id="RU361145"/>
    </source>
</evidence>
<keyword evidence="5 6" id="KW-0408">Iron</keyword>
<dbReference type="Proteomes" id="UP000192906">
    <property type="component" value="Unassembled WGS sequence"/>
</dbReference>
<comment type="subcellular location">
    <subcellularLocation>
        <location evidence="7">Cytoplasm</location>
    </subcellularLocation>
</comment>
<dbReference type="InterPro" id="IPR001519">
    <property type="entry name" value="Ferritin"/>
</dbReference>
<evidence type="ECO:0000256" key="5">
    <source>
        <dbReference type="ARBA" id="ARBA00023004"/>
    </source>
</evidence>
<dbReference type="GO" id="GO:0042802">
    <property type="term" value="F:identical protein binding"/>
    <property type="evidence" value="ECO:0007669"/>
    <property type="project" value="UniProtKB-ARBA"/>
</dbReference>
<dbReference type="RefSeq" id="WP_085102770.1">
    <property type="nucleotide sequence ID" value="NZ_FWZU01000004.1"/>
</dbReference>
<evidence type="ECO:0000256" key="1">
    <source>
        <dbReference type="ARBA" id="ARBA00006950"/>
    </source>
</evidence>
<evidence type="ECO:0000259" key="8">
    <source>
        <dbReference type="PROSITE" id="PS50905"/>
    </source>
</evidence>
<dbReference type="PANTHER" id="PTHR11431:SF127">
    <property type="entry name" value="BACTERIAL NON-HEME FERRITIN"/>
    <property type="match status" value="1"/>
</dbReference>
<reference evidence="10" key="1">
    <citation type="submission" date="2017-04" db="EMBL/GenBank/DDBJ databases">
        <authorList>
            <person name="Varghese N."/>
            <person name="Submissions S."/>
        </authorList>
    </citation>
    <scope>NUCLEOTIDE SEQUENCE [LARGE SCALE GENOMIC DNA]</scope>
    <source>
        <strain evidence="10">K3S</strain>
    </source>
</reference>
<proteinExistence type="inferred from homology"/>